<accession>A0A2R6P0F6</accession>
<comment type="caution">
    <text evidence="1">The sequence shown here is derived from an EMBL/GenBank/DDBJ whole genome shotgun (WGS) entry which is preliminary data.</text>
</comment>
<protein>
    <submittedName>
        <fullName evidence="1">Uncharacterized protein</fullName>
    </submittedName>
</protein>
<name>A0A2R6P0F6_9APHY</name>
<gene>
    <name evidence="1" type="ORF">PHLCEN_2v6083</name>
</gene>
<dbReference type="Proteomes" id="UP000186601">
    <property type="component" value="Unassembled WGS sequence"/>
</dbReference>
<organism evidence="1 2">
    <name type="scientific">Hermanssonia centrifuga</name>
    <dbReference type="NCBI Taxonomy" id="98765"/>
    <lineage>
        <taxon>Eukaryota</taxon>
        <taxon>Fungi</taxon>
        <taxon>Dikarya</taxon>
        <taxon>Basidiomycota</taxon>
        <taxon>Agaricomycotina</taxon>
        <taxon>Agaricomycetes</taxon>
        <taxon>Polyporales</taxon>
        <taxon>Meruliaceae</taxon>
        <taxon>Hermanssonia</taxon>
    </lineage>
</organism>
<proteinExistence type="predicted"/>
<dbReference type="AlphaFoldDB" id="A0A2R6P0F6"/>
<reference evidence="1 2" key="1">
    <citation type="submission" date="2018-02" db="EMBL/GenBank/DDBJ databases">
        <title>Genome sequence of the basidiomycete white-rot fungus Phlebia centrifuga.</title>
        <authorList>
            <person name="Granchi Z."/>
            <person name="Peng M."/>
            <person name="de Vries R.P."/>
            <person name="Hilden K."/>
            <person name="Makela M.R."/>
            <person name="Grigoriev I."/>
            <person name="Riley R."/>
        </authorList>
    </citation>
    <scope>NUCLEOTIDE SEQUENCE [LARGE SCALE GENOMIC DNA]</scope>
    <source>
        <strain evidence="1 2">FBCC195</strain>
    </source>
</reference>
<keyword evidence="2" id="KW-1185">Reference proteome</keyword>
<sequence>MSAPAHNTPAFSLNKMDWSFHNALKWALWEDMEEAGRRALTATENELTGDWNQVPVKKFFTAVANTAQNLLNMRWAQQVIFEFPCIVEFFPNRHIPSTGTIPAPAAPLAPCSSAPRVMFALLSPTAPPCTLPQPSTVANPTFCLT</sequence>
<evidence type="ECO:0000313" key="1">
    <source>
        <dbReference type="EMBL" id="PSR82392.1"/>
    </source>
</evidence>
<dbReference type="EMBL" id="MLYV02000588">
    <property type="protein sequence ID" value="PSR82392.1"/>
    <property type="molecule type" value="Genomic_DNA"/>
</dbReference>
<evidence type="ECO:0000313" key="2">
    <source>
        <dbReference type="Proteomes" id="UP000186601"/>
    </source>
</evidence>